<reference evidence="1" key="1">
    <citation type="journal article" date="2014" name="Front. Microbiol.">
        <title>High frequency of phylogenetically diverse reductive dehalogenase-homologous genes in deep subseafloor sedimentary metagenomes.</title>
        <authorList>
            <person name="Kawai M."/>
            <person name="Futagami T."/>
            <person name="Toyoda A."/>
            <person name="Takaki Y."/>
            <person name="Nishi S."/>
            <person name="Hori S."/>
            <person name="Arai W."/>
            <person name="Tsubouchi T."/>
            <person name="Morono Y."/>
            <person name="Uchiyama I."/>
            <person name="Ito T."/>
            <person name="Fujiyama A."/>
            <person name="Inagaki F."/>
            <person name="Takami H."/>
        </authorList>
    </citation>
    <scope>NUCLEOTIDE SEQUENCE</scope>
    <source>
        <strain evidence="1">Expedition CK06-06</strain>
    </source>
</reference>
<feature type="non-terminal residue" evidence="1">
    <location>
        <position position="1"/>
    </location>
</feature>
<protein>
    <submittedName>
        <fullName evidence="1">Uncharacterized protein</fullName>
    </submittedName>
</protein>
<dbReference type="EMBL" id="BARV01025923">
    <property type="protein sequence ID" value="GAI35082.1"/>
    <property type="molecule type" value="Genomic_DNA"/>
</dbReference>
<name>X1MTT6_9ZZZZ</name>
<evidence type="ECO:0000313" key="1">
    <source>
        <dbReference type="EMBL" id="GAI35082.1"/>
    </source>
</evidence>
<dbReference type="AlphaFoldDB" id="X1MTT6"/>
<accession>X1MTT6</accession>
<sequence length="148" mass="16920">TIPANSKVHLAFETACLDKGNYGIPDENVPVVFSYEKIDMPLFEKITTYVFAHPELDWVITQGLFWDLSSEYAVLFGLPFEGPLEFDDLLGPLQTALLEIDPNAREAVESYEYYRNITVKNRRQVSFARDEVIKDSHSSPFQYAAYSL</sequence>
<proteinExistence type="predicted"/>
<gene>
    <name evidence="1" type="ORF">S06H3_41984</name>
</gene>
<organism evidence="1">
    <name type="scientific">marine sediment metagenome</name>
    <dbReference type="NCBI Taxonomy" id="412755"/>
    <lineage>
        <taxon>unclassified sequences</taxon>
        <taxon>metagenomes</taxon>
        <taxon>ecological metagenomes</taxon>
    </lineage>
</organism>
<comment type="caution">
    <text evidence="1">The sequence shown here is derived from an EMBL/GenBank/DDBJ whole genome shotgun (WGS) entry which is preliminary data.</text>
</comment>